<evidence type="ECO:0000256" key="1">
    <source>
        <dbReference type="ARBA" id="ARBA00005568"/>
    </source>
</evidence>
<dbReference type="GO" id="GO:0016832">
    <property type="term" value="F:aldehyde-lyase activity"/>
    <property type="evidence" value="ECO:0007669"/>
    <property type="project" value="TreeGrafter"/>
</dbReference>
<feature type="domain" description="HpcH/HpaI aldolase/citrate lyase" evidence="4">
    <location>
        <begin position="14"/>
        <end position="238"/>
    </location>
</feature>
<dbReference type="InterPro" id="IPR040442">
    <property type="entry name" value="Pyrv_kinase-like_dom_sf"/>
</dbReference>
<evidence type="ECO:0000256" key="3">
    <source>
        <dbReference type="ARBA" id="ARBA00023239"/>
    </source>
</evidence>
<dbReference type="InterPro" id="IPR050251">
    <property type="entry name" value="HpcH-HpaI_aldolase"/>
</dbReference>
<proteinExistence type="inferred from homology"/>
<dbReference type="InterPro" id="IPR015813">
    <property type="entry name" value="Pyrv/PenolPyrv_kinase-like_dom"/>
</dbReference>
<evidence type="ECO:0000259" key="4">
    <source>
        <dbReference type="Pfam" id="PF03328"/>
    </source>
</evidence>
<dbReference type="PANTHER" id="PTHR30502:SF0">
    <property type="entry name" value="PHOSPHOENOLPYRUVATE CARBOXYLASE FAMILY PROTEIN"/>
    <property type="match status" value="1"/>
</dbReference>
<evidence type="ECO:0000256" key="2">
    <source>
        <dbReference type="ARBA" id="ARBA00022723"/>
    </source>
</evidence>
<dbReference type="InterPro" id="IPR005000">
    <property type="entry name" value="Aldolase/citrate-lyase_domain"/>
</dbReference>
<organism evidence="5 6">
    <name type="scientific">Ahrensia marina</name>
    <dbReference type="NCBI Taxonomy" id="1514904"/>
    <lineage>
        <taxon>Bacteria</taxon>
        <taxon>Pseudomonadati</taxon>
        <taxon>Pseudomonadota</taxon>
        <taxon>Alphaproteobacteria</taxon>
        <taxon>Hyphomicrobiales</taxon>
        <taxon>Ahrensiaceae</taxon>
        <taxon>Ahrensia</taxon>
    </lineage>
</organism>
<comment type="similarity">
    <text evidence="1">Belongs to the HpcH/HpaI aldolase family.</text>
</comment>
<evidence type="ECO:0000313" key="6">
    <source>
        <dbReference type="Proteomes" id="UP000038011"/>
    </source>
</evidence>
<sequence length="261" mass="27677">MANLLRSGDTLLTAWSSLPSADLVDHLATTGFDAVTLDMQHGGHDERSVWDGLSAIINRQKCAVVRIPVGRNDMTSRALDMGADAIIAPMINSEEDARAFADAAKYPPLGSRSWGATRAQSLRGLEGGNKFLASANNETLALAMIETREAVTALDDILAVDGIDGVFVGPSDLSIGWTNGDRVDPTLDDMMKAIAMIASKTRDAGKLAGIFSMNPSDAPRFTQMGFQLIALGFETSLISAGAQRFIKAAKDGDQIDLDGGY</sequence>
<dbReference type="AlphaFoldDB" id="A0A0M9GKY4"/>
<evidence type="ECO:0000313" key="5">
    <source>
        <dbReference type="EMBL" id="KPB00190.1"/>
    </source>
</evidence>
<dbReference type="Gene3D" id="3.20.20.60">
    <property type="entry name" value="Phosphoenolpyruvate-binding domains"/>
    <property type="match status" value="1"/>
</dbReference>
<dbReference type="STRING" id="1514904.SU32_15280"/>
<dbReference type="GO" id="GO:0005737">
    <property type="term" value="C:cytoplasm"/>
    <property type="evidence" value="ECO:0007669"/>
    <property type="project" value="TreeGrafter"/>
</dbReference>
<keyword evidence="3" id="KW-0456">Lyase</keyword>
<dbReference type="GO" id="GO:0046872">
    <property type="term" value="F:metal ion binding"/>
    <property type="evidence" value="ECO:0007669"/>
    <property type="project" value="UniProtKB-KW"/>
</dbReference>
<dbReference type="Proteomes" id="UP000038011">
    <property type="component" value="Unassembled WGS sequence"/>
</dbReference>
<dbReference type="SUPFAM" id="SSF51621">
    <property type="entry name" value="Phosphoenolpyruvate/pyruvate domain"/>
    <property type="match status" value="1"/>
</dbReference>
<keyword evidence="6" id="KW-1185">Reference proteome</keyword>
<keyword evidence="2" id="KW-0479">Metal-binding</keyword>
<dbReference type="EMBL" id="JXMU01000028">
    <property type="protein sequence ID" value="KPB00190.1"/>
    <property type="molecule type" value="Genomic_DNA"/>
</dbReference>
<name>A0A0M9GKY4_9HYPH</name>
<comment type="caution">
    <text evidence="5">The sequence shown here is derived from an EMBL/GenBank/DDBJ whole genome shotgun (WGS) entry which is preliminary data.</text>
</comment>
<gene>
    <name evidence="5" type="ORF">SU32_15280</name>
</gene>
<dbReference type="Pfam" id="PF03328">
    <property type="entry name" value="HpcH_HpaI"/>
    <property type="match status" value="1"/>
</dbReference>
<dbReference type="PATRIC" id="fig|1514904.3.peg.2200"/>
<accession>A0A0M9GKY4</accession>
<reference evidence="5 6" key="1">
    <citation type="submission" date="2015-01" db="EMBL/GenBank/DDBJ databases">
        <title>Ahrensia donghaiensis sp. nov., a novel dimethylsulphoniopropionate-cleavage bacterium isolated from seawater and emended descriptions of the genus Ahrensia and Ahrensia kielensis.</title>
        <authorList>
            <person name="Liu J."/>
        </authorList>
    </citation>
    <scope>NUCLEOTIDE SEQUENCE [LARGE SCALE GENOMIC DNA]</scope>
    <source>
        <strain evidence="5 6">LZD062</strain>
    </source>
</reference>
<protein>
    <submittedName>
        <fullName evidence="5">2,4-dihydroxyhept-2-ene-1,7-dioic acid aldolase</fullName>
    </submittedName>
</protein>
<dbReference type="PANTHER" id="PTHR30502">
    <property type="entry name" value="2-KETO-3-DEOXY-L-RHAMNONATE ALDOLASE"/>
    <property type="match status" value="1"/>
</dbReference>